<dbReference type="RefSeq" id="WP_137353561.1">
    <property type="nucleotide sequence ID" value="NZ_CAACYE020000001.1"/>
</dbReference>
<keyword evidence="2" id="KW-1133">Transmembrane helix</keyword>
<sequence>MNTSSLAIDFQQGLSDAWSSVATFVPKLVGFLVILVVGWIIAKAVATIVNKVLERVGFDRLVERGGVKTMLDKSKYDASDLLAKLAYYAILLIALQLGFGVFGPNPISTMLNGIVAWLPRAAVAIVIIVVAGAIAHAVREMVTNMLGGLSYGSLLGKLAAVFIWGVGIIAALNQIGVATSVTTPILVTVLATIGGILIVGVGGGLIRPMQQRWENWLNGLEQDMPAMRGQAQAYQRGREDIAREQEYVDQQAARNQEQWQEATSGAGYPQTGGYQQQQGGYPQQGGGYAQGGAYPQGTEYPQGGAQGGYQQGYGQGGEYPQGGGYTRYGDEGDRR</sequence>
<dbReference type="Pfam" id="PF05552">
    <property type="entry name" value="MS_channel_1st_1"/>
    <property type="match status" value="2"/>
</dbReference>
<feature type="transmembrane region" description="Helical" evidence="2">
    <location>
        <begin position="158"/>
        <end position="179"/>
    </location>
</feature>
<organism evidence="3">
    <name type="scientific">Nocardia farcinica</name>
    <dbReference type="NCBI Taxonomy" id="37329"/>
    <lineage>
        <taxon>Bacteria</taxon>
        <taxon>Bacillati</taxon>
        <taxon>Actinomycetota</taxon>
        <taxon>Actinomycetes</taxon>
        <taxon>Mycobacteriales</taxon>
        <taxon>Nocardiaceae</taxon>
        <taxon>Nocardia</taxon>
    </lineage>
</organism>
<dbReference type="EMBL" id="CAACYE010000005">
    <property type="protein sequence ID" value="VFA85679.1"/>
    <property type="molecule type" value="Genomic_DNA"/>
</dbReference>
<feature type="compositionally biased region" description="Gly residues" evidence="1">
    <location>
        <begin position="304"/>
        <end position="326"/>
    </location>
</feature>
<proteinExistence type="predicted"/>
<feature type="region of interest" description="Disordered" evidence="1">
    <location>
        <begin position="249"/>
        <end position="335"/>
    </location>
</feature>
<feature type="transmembrane region" description="Helical" evidence="2">
    <location>
        <begin position="85"/>
        <end position="102"/>
    </location>
</feature>
<protein>
    <submittedName>
        <fullName evidence="3">Conserved TM helix</fullName>
    </submittedName>
</protein>
<dbReference type="AlphaFoldDB" id="A0A449GIX6"/>
<keyword evidence="2" id="KW-0472">Membrane</keyword>
<dbReference type="Gene3D" id="1.10.287.1260">
    <property type="match status" value="1"/>
</dbReference>
<evidence type="ECO:0000256" key="1">
    <source>
        <dbReference type="SAM" id="MobiDB-lite"/>
    </source>
</evidence>
<evidence type="ECO:0000256" key="2">
    <source>
        <dbReference type="SAM" id="Phobius"/>
    </source>
</evidence>
<gene>
    <name evidence="3" type="ORF">NCTC1935_03520</name>
</gene>
<feature type="compositionally biased region" description="Low complexity" evidence="1">
    <location>
        <begin position="291"/>
        <end position="303"/>
    </location>
</feature>
<feature type="compositionally biased region" description="Low complexity" evidence="1">
    <location>
        <begin position="265"/>
        <end position="281"/>
    </location>
</feature>
<feature type="transmembrane region" description="Helical" evidence="2">
    <location>
        <begin position="185"/>
        <end position="206"/>
    </location>
</feature>
<dbReference type="InterPro" id="IPR008910">
    <property type="entry name" value="MSC_TM_helix"/>
</dbReference>
<reference evidence="3" key="1">
    <citation type="submission" date="2019-02" db="EMBL/GenBank/DDBJ databases">
        <authorList>
            <consortium name="Pathogen Informatics"/>
        </authorList>
    </citation>
    <scope>NUCLEOTIDE SEQUENCE</scope>
    <source>
        <strain evidence="3">3012STDY6733949</strain>
    </source>
</reference>
<feature type="transmembrane region" description="Helical" evidence="2">
    <location>
        <begin position="28"/>
        <end position="50"/>
    </location>
</feature>
<name>A0A449GIX6_NOCFR</name>
<keyword evidence="2" id="KW-0812">Transmembrane</keyword>
<accession>A0A449GIX6</accession>
<evidence type="ECO:0000313" key="3">
    <source>
        <dbReference type="EMBL" id="VFA85679.1"/>
    </source>
</evidence>
<feature type="compositionally biased region" description="Polar residues" evidence="1">
    <location>
        <begin position="252"/>
        <end position="263"/>
    </location>
</feature>
<feature type="transmembrane region" description="Helical" evidence="2">
    <location>
        <begin position="114"/>
        <end position="138"/>
    </location>
</feature>